<dbReference type="InterPro" id="IPR003599">
    <property type="entry name" value="Ig_sub"/>
</dbReference>
<dbReference type="PROSITE" id="PS50835">
    <property type="entry name" value="IG_LIKE"/>
    <property type="match status" value="1"/>
</dbReference>
<dbReference type="Gene3D" id="2.60.40.10">
    <property type="entry name" value="Immunoglobulins"/>
    <property type="match status" value="1"/>
</dbReference>
<gene>
    <name evidence="2" type="ORF">SPARVUS_LOCUS4591842</name>
</gene>
<dbReference type="InterPro" id="IPR013783">
    <property type="entry name" value="Ig-like_fold"/>
</dbReference>
<dbReference type="SUPFAM" id="SSF48726">
    <property type="entry name" value="Immunoglobulin"/>
    <property type="match status" value="1"/>
</dbReference>
<feature type="non-terminal residue" evidence="2">
    <location>
        <position position="109"/>
    </location>
</feature>
<sequence length="109" mass="12100">EPPSFVKKVEPSYLLRQGESAHLQCKIKGSPDIHVTWYKNNTAITPSEMFRMTFDNSNAVLDITNMKVDDSGSYTCEALNDAGCESCTSEIIVKEPPSFIKTLEPAEIV</sequence>
<feature type="domain" description="Ig-like" evidence="1">
    <location>
        <begin position="3"/>
        <end position="92"/>
    </location>
</feature>
<feature type="non-terminal residue" evidence="2">
    <location>
        <position position="1"/>
    </location>
</feature>
<dbReference type="InterPro" id="IPR013106">
    <property type="entry name" value="Ig_V-set"/>
</dbReference>
<evidence type="ECO:0000313" key="2">
    <source>
        <dbReference type="EMBL" id="CAI9556856.1"/>
    </source>
</evidence>
<keyword evidence="3" id="KW-1185">Reference proteome</keyword>
<name>A0ABN9C9V9_9NEOB</name>
<proteinExistence type="predicted"/>
<dbReference type="InterPro" id="IPR003598">
    <property type="entry name" value="Ig_sub2"/>
</dbReference>
<dbReference type="CDD" id="cd00096">
    <property type="entry name" value="Ig"/>
    <property type="match status" value="1"/>
</dbReference>
<dbReference type="EMBL" id="CATNWA010008786">
    <property type="protein sequence ID" value="CAI9556856.1"/>
    <property type="molecule type" value="Genomic_DNA"/>
</dbReference>
<organism evidence="2 3">
    <name type="scientific">Staurois parvus</name>
    <dbReference type="NCBI Taxonomy" id="386267"/>
    <lineage>
        <taxon>Eukaryota</taxon>
        <taxon>Metazoa</taxon>
        <taxon>Chordata</taxon>
        <taxon>Craniata</taxon>
        <taxon>Vertebrata</taxon>
        <taxon>Euteleostomi</taxon>
        <taxon>Amphibia</taxon>
        <taxon>Batrachia</taxon>
        <taxon>Anura</taxon>
        <taxon>Neobatrachia</taxon>
        <taxon>Ranoidea</taxon>
        <taxon>Ranidae</taxon>
        <taxon>Staurois</taxon>
    </lineage>
</organism>
<reference evidence="2" key="1">
    <citation type="submission" date="2023-05" db="EMBL/GenBank/DDBJ databases">
        <authorList>
            <person name="Stuckert A."/>
        </authorList>
    </citation>
    <scope>NUCLEOTIDE SEQUENCE</scope>
</reference>
<comment type="caution">
    <text evidence="2">The sequence shown here is derived from an EMBL/GenBank/DDBJ whole genome shotgun (WGS) entry which is preliminary data.</text>
</comment>
<dbReference type="SMART" id="SM00408">
    <property type="entry name" value="IGc2"/>
    <property type="match status" value="1"/>
</dbReference>
<dbReference type="InterPro" id="IPR036179">
    <property type="entry name" value="Ig-like_dom_sf"/>
</dbReference>
<dbReference type="Proteomes" id="UP001162483">
    <property type="component" value="Unassembled WGS sequence"/>
</dbReference>
<dbReference type="PANTHER" id="PTHR47633">
    <property type="entry name" value="IMMUNOGLOBULIN"/>
    <property type="match status" value="1"/>
</dbReference>
<dbReference type="InterPro" id="IPR007110">
    <property type="entry name" value="Ig-like_dom"/>
</dbReference>
<dbReference type="InterPro" id="IPR013098">
    <property type="entry name" value="Ig_I-set"/>
</dbReference>
<evidence type="ECO:0000313" key="3">
    <source>
        <dbReference type="Proteomes" id="UP001162483"/>
    </source>
</evidence>
<dbReference type="Pfam" id="PF07679">
    <property type="entry name" value="I-set"/>
    <property type="match status" value="1"/>
</dbReference>
<evidence type="ECO:0000259" key="1">
    <source>
        <dbReference type="PROSITE" id="PS50835"/>
    </source>
</evidence>
<dbReference type="SMART" id="SM00406">
    <property type="entry name" value="IGv"/>
    <property type="match status" value="1"/>
</dbReference>
<dbReference type="SMART" id="SM00409">
    <property type="entry name" value="IG"/>
    <property type="match status" value="1"/>
</dbReference>
<protein>
    <recommendedName>
        <fullName evidence="1">Ig-like domain-containing protein</fullName>
    </recommendedName>
</protein>
<accession>A0ABN9C9V9</accession>